<dbReference type="EMBL" id="JBBPBN010000111">
    <property type="protein sequence ID" value="KAK8978637.1"/>
    <property type="molecule type" value="Genomic_DNA"/>
</dbReference>
<dbReference type="Pfam" id="PF13456">
    <property type="entry name" value="RVT_3"/>
    <property type="match status" value="1"/>
</dbReference>
<dbReference type="Gene3D" id="3.30.420.10">
    <property type="entry name" value="Ribonuclease H-like superfamily/Ribonuclease H"/>
    <property type="match status" value="1"/>
</dbReference>
<proteinExistence type="predicted"/>
<dbReference type="PANTHER" id="PTHR47723">
    <property type="entry name" value="OS05G0353850 PROTEIN"/>
    <property type="match status" value="1"/>
</dbReference>
<dbReference type="SUPFAM" id="SSF53098">
    <property type="entry name" value="Ribonuclease H-like"/>
    <property type="match status" value="1"/>
</dbReference>
<comment type="caution">
    <text evidence="2">The sequence shown here is derived from an EMBL/GenBank/DDBJ whole genome shotgun (WGS) entry which is preliminary data.</text>
</comment>
<dbReference type="InterPro" id="IPR012337">
    <property type="entry name" value="RNaseH-like_sf"/>
</dbReference>
<protein>
    <recommendedName>
        <fullName evidence="1">RNase H type-1 domain-containing protein</fullName>
    </recommendedName>
</protein>
<dbReference type="PANTHER" id="PTHR47723:SF13">
    <property type="entry name" value="PUTATIVE-RELATED"/>
    <property type="match status" value="1"/>
</dbReference>
<evidence type="ECO:0000313" key="3">
    <source>
        <dbReference type="Proteomes" id="UP001396334"/>
    </source>
</evidence>
<dbReference type="InterPro" id="IPR036397">
    <property type="entry name" value="RNaseH_sf"/>
</dbReference>
<evidence type="ECO:0000259" key="1">
    <source>
        <dbReference type="Pfam" id="PF13456"/>
    </source>
</evidence>
<keyword evidence="3" id="KW-1185">Reference proteome</keyword>
<reference evidence="2 3" key="1">
    <citation type="journal article" date="2024" name="G3 (Bethesda)">
        <title>Genome assembly of Hibiscus sabdariffa L. provides insights into metabolisms of medicinal natural products.</title>
        <authorList>
            <person name="Kim T."/>
        </authorList>
    </citation>
    <scope>NUCLEOTIDE SEQUENCE [LARGE SCALE GENOMIC DNA]</scope>
    <source>
        <strain evidence="2">TK-2024</strain>
        <tissue evidence="2">Old leaves</tissue>
    </source>
</reference>
<dbReference type="Proteomes" id="UP001396334">
    <property type="component" value="Unassembled WGS sequence"/>
</dbReference>
<dbReference type="InterPro" id="IPR053151">
    <property type="entry name" value="RNase_H-like"/>
</dbReference>
<feature type="domain" description="RNase H type-1" evidence="1">
    <location>
        <begin position="67"/>
        <end position="161"/>
    </location>
</feature>
<organism evidence="2 3">
    <name type="scientific">Hibiscus sabdariffa</name>
    <name type="common">roselle</name>
    <dbReference type="NCBI Taxonomy" id="183260"/>
    <lineage>
        <taxon>Eukaryota</taxon>
        <taxon>Viridiplantae</taxon>
        <taxon>Streptophyta</taxon>
        <taxon>Embryophyta</taxon>
        <taxon>Tracheophyta</taxon>
        <taxon>Spermatophyta</taxon>
        <taxon>Magnoliopsida</taxon>
        <taxon>eudicotyledons</taxon>
        <taxon>Gunneridae</taxon>
        <taxon>Pentapetalae</taxon>
        <taxon>rosids</taxon>
        <taxon>malvids</taxon>
        <taxon>Malvales</taxon>
        <taxon>Malvaceae</taxon>
        <taxon>Malvoideae</taxon>
        <taxon>Hibiscus</taxon>
    </lineage>
</organism>
<sequence>MEPLKQRNDKVFQVHFEYRDPIYSHSLRMVETGLHDPAQTRSDTATLPSFGRTKAWCKPPSGWYKLNTNGAIKRGLNIGTCGGVTRDDAGCSRMGFAKRLGICFVLDSELRGLLEGLLSAWSLNIQYLMVETDCFGVYRLIMEANATHNGSTLLQYILELISRP</sequence>
<evidence type="ECO:0000313" key="2">
    <source>
        <dbReference type="EMBL" id="KAK8978637.1"/>
    </source>
</evidence>
<dbReference type="InterPro" id="IPR002156">
    <property type="entry name" value="RNaseH_domain"/>
</dbReference>
<accession>A0ABR2NR50</accession>
<name>A0ABR2NR50_9ROSI</name>
<gene>
    <name evidence="2" type="ORF">V6N11_055623</name>
</gene>